<dbReference type="RefSeq" id="WP_216468688.1">
    <property type="nucleotide sequence ID" value="NZ_JAHLQI010000001.1"/>
</dbReference>
<feature type="transmembrane region" description="Helical" evidence="1">
    <location>
        <begin position="77"/>
        <end position="95"/>
    </location>
</feature>
<dbReference type="EMBL" id="JAHLQI010000001">
    <property type="protein sequence ID" value="MBU5489070.1"/>
    <property type="molecule type" value="Genomic_DNA"/>
</dbReference>
<dbReference type="Proteomes" id="UP000783588">
    <property type="component" value="Unassembled WGS sequence"/>
</dbReference>
<accession>A0ABS6EQD4</accession>
<keyword evidence="1" id="KW-0472">Membrane</keyword>
<keyword evidence="1" id="KW-0812">Transmembrane</keyword>
<evidence type="ECO:0000313" key="2">
    <source>
        <dbReference type="EMBL" id="MBU5489070.1"/>
    </source>
</evidence>
<feature type="transmembrane region" description="Helical" evidence="1">
    <location>
        <begin position="45"/>
        <end position="65"/>
    </location>
</feature>
<sequence>MRNHVFEQTEKYRDLAAAHAEDLRKYAQLGYNTAHDQLSSLLSKFVLSEVFVLKLMLISFGVLIGTAFSDFFKKHRGFVVFAFVASVALFVYKTIQLVDSWADDDADF</sequence>
<keyword evidence="1" id="KW-1133">Transmembrane helix</keyword>
<name>A0ABS6EQD4_9FIRM</name>
<keyword evidence="3" id="KW-1185">Reference proteome</keyword>
<proteinExistence type="predicted"/>
<evidence type="ECO:0000313" key="3">
    <source>
        <dbReference type="Proteomes" id="UP000783588"/>
    </source>
</evidence>
<organism evidence="2 3">
    <name type="scientific">Butyricicoccus intestinisimiae</name>
    <dbReference type="NCBI Taxonomy" id="2841509"/>
    <lineage>
        <taxon>Bacteria</taxon>
        <taxon>Bacillati</taxon>
        <taxon>Bacillota</taxon>
        <taxon>Clostridia</taxon>
        <taxon>Eubacteriales</taxon>
        <taxon>Butyricicoccaceae</taxon>
        <taxon>Butyricicoccus</taxon>
    </lineage>
</organism>
<reference evidence="2 3" key="1">
    <citation type="submission" date="2021-06" db="EMBL/GenBank/DDBJ databases">
        <authorList>
            <person name="Sun Q."/>
            <person name="Li D."/>
        </authorList>
    </citation>
    <scope>NUCLEOTIDE SEQUENCE [LARGE SCALE GENOMIC DNA]</scope>
    <source>
        <strain evidence="2 3">MSJd-7</strain>
    </source>
</reference>
<evidence type="ECO:0000256" key="1">
    <source>
        <dbReference type="SAM" id="Phobius"/>
    </source>
</evidence>
<gene>
    <name evidence="2" type="ORF">KQI75_00260</name>
</gene>
<comment type="caution">
    <text evidence="2">The sequence shown here is derived from an EMBL/GenBank/DDBJ whole genome shotgun (WGS) entry which is preliminary data.</text>
</comment>
<protein>
    <submittedName>
        <fullName evidence="2">Uncharacterized protein</fullName>
    </submittedName>
</protein>